<comment type="subunit">
    <text evidence="5">Heterotetramer of two alpha and two beta subunits.</text>
</comment>
<feature type="binding site" evidence="5">
    <location>
        <begin position="17"/>
        <end position="20"/>
    </location>
    <ligand>
        <name>CoA</name>
        <dbReference type="ChEBI" id="CHEBI:57287"/>
    </ligand>
</feature>
<proteinExistence type="inferred from homology"/>
<dbReference type="Proteomes" id="UP000654108">
    <property type="component" value="Unassembled WGS sequence"/>
</dbReference>
<dbReference type="NCBIfam" id="NF004230">
    <property type="entry name" value="PRK05678.1"/>
    <property type="match status" value="1"/>
</dbReference>
<keyword evidence="2 5" id="KW-0816">Tricarboxylic acid cycle</keyword>
<dbReference type="InterPro" id="IPR017440">
    <property type="entry name" value="Cit_synth/succinyl-CoA_lig_AS"/>
</dbReference>
<dbReference type="EC" id="6.2.1.5" evidence="5"/>
<dbReference type="Pfam" id="PF02629">
    <property type="entry name" value="CoA_binding"/>
    <property type="match status" value="1"/>
</dbReference>
<protein>
    <recommendedName>
        <fullName evidence="5">Succinate--CoA ligase [ADP-forming] subunit alpha</fullName>
        <ecNumber evidence="5">6.2.1.5</ecNumber>
    </recommendedName>
    <alternativeName>
        <fullName evidence="5">Succinyl-CoA synthetase subunit alpha</fullName>
        <shortName evidence="5">SCS-alpha</shortName>
    </alternativeName>
</protein>
<dbReference type="InterPro" id="IPR036291">
    <property type="entry name" value="NAD(P)-bd_dom_sf"/>
</dbReference>
<dbReference type="PANTHER" id="PTHR11117:SF2">
    <property type="entry name" value="SUCCINATE--COA LIGASE [ADP_GDP-FORMING] SUBUNIT ALPHA, MITOCHONDRIAL"/>
    <property type="match status" value="1"/>
</dbReference>
<dbReference type="PIRSF" id="PIRSF001553">
    <property type="entry name" value="SucCS_alpha"/>
    <property type="match status" value="1"/>
</dbReference>
<sequence length="301" mass="30832">MSILVNKDTKVLVQGLTGKTGTFHTEQALAYYGTKMVGGTHPKKGGETWSSGVDGTELPIFATVAEGKEKTGANASVIYVPPPGAAAAIEEAIEAEIPLIVCITEGVPVMDMVRVKAKLAKSKSRLIGPNCPGVLTPEECKIGIMPGSIFSKGSVGIVSRSGTLTYEAVFQTTNEGLGQTTAVGIGGDPVKGTEFIDVLEMFLADDATKSIIMIGEIGGSAEEEAAQFLIDEARKGRKKPMAGFIAGRTAPPGRTMGHAGAVISGGKGGAEEKIAAMEAAGIKVSASPARIGATLSEVLKG</sequence>
<dbReference type="InterPro" id="IPR003781">
    <property type="entry name" value="CoA-bd"/>
</dbReference>
<dbReference type="FunFam" id="3.40.50.720:FF:000002">
    <property type="entry name" value="Succinate--CoA ligase [ADP-forming] subunit alpha"/>
    <property type="match status" value="1"/>
</dbReference>
<dbReference type="RefSeq" id="WP_191777048.1">
    <property type="nucleotide sequence ID" value="NZ_JACYFU010000004.1"/>
</dbReference>
<feature type="binding site" evidence="5">
    <location>
        <begin position="103"/>
        <end position="105"/>
    </location>
    <ligand>
        <name>CoA</name>
        <dbReference type="ChEBI" id="CHEBI:57287"/>
    </ligand>
</feature>
<comment type="pathway">
    <text evidence="1 5">Carbohydrate metabolism; tricarboxylic acid cycle; succinate from succinyl-CoA (ligase route): step 1/1.</text>
</comment>
<comment type="similarity">
    <text evidence="5 7">Belongs to the succinate/malate CoA ligase alpha subunit family.</text>
</comment>
<dbReference type="InterPro" id="IPR005811">
    <property type="entry name" value="SUCC_ACL_C"/>
</dbReference>
<gene>
    <name evidence="5 9" type="primary">sucD</name>
    <name evidence="9" type="ORF">IC608_14690</name>
</gene>
<feature type="domain" description="CoA-binding" evidence="8">
    <location>
        <begin position="4"/>
        <end position="107"/>
    </location>
</feature>
<evidence type="ECO:0000256" key="7">
    <source>
        <dbReference type="RuleBase" id="RU000677"/>
    </source>
</evidence>
<dbReference type="PANTHER" id="PTHR11117">
    <property type="entry name" value="SUCCINYL-COA LIGASE SUBUNIT ALPHA"/>
    <property type="match status" value="1"/>
</dbReference>
<feature type="binding site" evidence="5">
    <location>
        <position position="44"/>
    </location>
    <ligand>
        <name>CoA</name>
        <dbReference type="ChEBI" id="CHEBI:57287"/>
    </ligand>
</feature>
<dbReference type="FunFam" id="3.40.50.261:FF:000006">
    <property type="entry name" value="Succinate--CoA ligase [ADP-forming] subunit alpha"/>
    <property type="match status" value="1"/>
</dbReference>
<feature type="binding site" evidence="5">
    <location>
        <position position="166"/>
    </location>
    <ligand>
        <name>substrate</name>
        <note>ligand shared with subunit beta</note>
    </ligand>
</feature>
<dbReference type="GO" id="GO:0009361">
    <property type="term" value="C:succinate-CoA ligase complex (ADP-forming)"/>
    <property type="evidence" value="ECO:0007669"/>
    <property type="project" value="TreeGrafter"/>
</dbReference>
<keyword evidence="3 5" id="KW-0436">Ligase</keyword>
<reference evidence="9" key="1">
    <citation type="submission" date="2020-09" db="EMBL/GenBank/DDBJ databases">
        <title>Genome seq and assembly of Devosia sp.</title>
        <authorList>
            <person name="Chhetri G."/>
        </authorList>
    </citation>
    <scope>NUCLEOTIDE SEQUENCE</scope>
    <source>
        <strain evidence="9">PTR5</strain>
    </source>
</reference>
<dbReference type="PRINTS" id="PR01798">
    <property type="entry name" value="SCOASYNTHASE"/>
</dbReference>
<evidence type="ECO:0000256" key="5">
    <source>
        <dbReference type="HAMAP-Rule" id="MF_01988"/>
    </source>
</evidence>
<dbReference type="SUPFAM" id="SSF52210">
    <property type="entry name" value="Succinyl-CoA synthetase domains"/>
    <property type="match status" value="1"/>
</dbReference>
<name>A0A927FX45_9HYPH</name>
<dbReference type="SUPFAM" id="SSF51735">
    <property type="entry name" value="NAD(P)-binding Rossmann-fold domains"/>
    <property type="match status" value="1"/>
</dbReference>
<evidence type="ECO:0000256" key="3">
    <source>
        <dbReference type="ARBA" id="ARBA00022598"/>
    </source>
</evidence>
<keyword evidence="10" id="KW-1185">Reference proteome</keyword>
<evidence type="ECO:0000256" key="2">
    <source>
        <dbReference type="ARBA" id="ARBA00022532"/>
    </source>
</evidence>
<comment type="catalytic activity">
    <reaction evidence="5">
        <text>GTP + succinate + CoA = succinyl-CoA + GDP + phosphate</text>
        <dbReference type="Rhea" id="RHEA:22120"/>
        <dbReference type="ChEBI" id="CHEBI:30031"/>
        <dbReference type="ChEBI" id="CHEBI:37565"/>
        <dbReference type="ChEBI" id="CHEBI:43474"/>
        <dbReference type="ChEBI" id="CHEBI:57287"/>
        <dbReference type="ChEBI" id="CHEBI:57292"/>
        <dbReference type="ChEBI" id="CHEBI:58189"/>
    </reaction>
</comment>
<evidence type="ECO:0000313" key="10">
    <source>
        <dbReference type="Proteomes" id="UP000654108"/>
    </source>
</evidence>
<evidence type="ECO:0000256" key="1">
    <source>
        <dbReference type="ARBA" id="ARBA00005064"/>
    </source>
</evidence>
<dbReference type="InterPro" id="IPR033847">
    <property type="entry name" value="Citrt_syn/SCS-alpha_CS"/>
</dbReference>
<dbReference type="PROSITE" id="PS01216">
    <property type="entry name" value="SUCCINYL_COA_LIG_1"/>
    <property type="match status" value="1"/>
</dbReference>
<comment type="catalytic activity">
    <reaction evidence="5">
        <text>succinate + ATP + CoA = succinyl-CoA + ADP + phosphate</text>
        <dbReference type="Rhea" id="RHEA:17661"/>
        <dbReference type="ChEBI" id="CHEBI:30031"/>
        <dbReference type="ChEBI" id="CHEBI:30616"/>
        <dbReference type="ChEBI" id="CHEBI:43474"/>
        <dbReference type="ChEBI" id="CHEBI:57287"/>
        <dbReference type="ChEBI" id="CHEBI:57292"/>
        <dbReference type="ChEBI" id="CHEBI:456216"/>
        <dbReference type="EC" id="6.2.1.5"/>
    </reaction>
</comment>
<dbReference type="Gene3D" id="3.40.50.261">
    <property type="entry name" value="Succinyl-CoA synthetase domains"/>
    <property type="match status" value="1"/>
</dbReference>
<dbReference type="Gene3D" id="3.40.50.720">
    <property type="entry name" value="NAD(P)-binding Rossmann-like Domain"/>
    <property type="match status" value="1"/>
</dbReference>
<keyword evidence="4 5" id="KW-0547">Nucleotide-binding</keyword>
<comment type="caution">
    <text evidence="9">The sequence shown here is derived from an EMBL/GenBank/DDBJ whole genome shotgun (WGS) entry which is preliminary data.</text>
</comment>
<dbReference type="GO" id="GO:0006099">
    <property type="term" value="P:tricarboxylic acid cycle"/>
    <property type="evidence" value="ECO:0007669"/>
    <property type="project" value="UniProtKB-UniRule"/>
</dbReference>
<evidence type="ECO:0000313" key="9">
    <source>
        <dbReference type="EMBL" id="MBD8066719.1"/>
    </source>
</evidence>
<dbReference type="Pfam" id="PF00549">
    <property type="entry name" value="Ligase_CoA"/>
    <property type="match status" value="1"/>
</dbReference>
<dbReference type="AlphaFoldDB" id="A0A927FX45"/>
<organism evidence="9 10">
    <name type="scientific">Devosia oryzisoli</name>
    <dbReference type="NCBI Taxonomy" id="2774138"/>
    <lineage>
        <taxon>Bacteria</taxon>
        <taxon>Pseudomonadati</taxon>
        <taxon>Pseudomonadota</taxon>
        <taxon>Alphaproteobacteria</taxon>
        <taxon>Hyphomicrobiales</taxon>
        <taxon>Devosiaceae</taxon>
        <taxon>Devosia</taxon>
    </lineage>
</organism>
<dbReference type="GO" id="GO:0000166">
    <property type="term" value="F:nucleotide binding"/>
    <property type="evidence" value="ECO:0007669"/>
    <property type="project" value="UniProtKB-KW"/>
</dbReference>
<dbReference type="InterPro" id="IPR005810">
    <property type="entry name" value="CoA_lig_alpha"/>
</dbReference>
<dbReference type="HAMAP" id="MF_01988">
    <property type="entry name" value="Succ_CoA_alpha"/>
    <property type="match status" value="1"/>
</dbReference>
<evidence type="ECO:0000256" key="6">
    <source>
        <dbReference type="PIRSR" id="PIRSR001553-1"/>
    </source>
</evidence>
<comment type="function">
    <text evidence="5">Succinyl-CoA synthetase functions in the citric acid cycle (TCA), coupling the hydrolysis of succinyl-CoA to the synthesis of either ATP or GTP and thus represents the only step of substrate-level phosphorylation in the TCA. The alpha subunit of the enzyme binds the substrates coenzyme A and phosphate, while succinate binding and nucleotide specificity is provided by the beta subunit.</text>
</comment>
<accession>A0A927FX45</accession>
<evidence type="ECO:0000256" key="4">
    <source>
        <dbReference type="ARBA" id="ARBA00022741"/>
    </source>
</evidence>
<dbReference type="PROSITE" id="PS00399">
    <property type="entry name" value="SUCCINYL_COA_LIG_2"/>
    <property type="match status" value="1"/>
</dbReference>
<dbReference type="NCBIfam" id="TIGR01019">
    <property type="entry name" value="sucCoAalpha"/>
    <property type="match status" value="1"/>
</dbReference>
<dbReference type="GO" id="GO:0004776">
    <property type="term" value="F:succinate-CoA ligase (GDP-forming) activity"/>
    <property type="evidence" value="ECO:0007669"/>
    <property type="project" value="TreeGrafter"/>
</dbReference>
<feature type="active site" description="Tele-phosphohistidine intermediate" evidence="5 6">
    <location>
        <position position="258"/>
    </location>
</feature>
<dbReference type="InterPro" id="IPR016102">
    <property type="entry name" value="Succinyl-CoA_synth-like"/>
</dbReference>
<dbReference type="GO" id="GO:0004775">
    <property type="term" value="F:succinate-CoA ligase (ADP-forming) activity"/>
    <property type="evidence" value="ECO:0007669"/>
    <property type="project" value="UniProtKB-UniRule"/>
</dbReference>
<dbReference type="EMBL" id="JACYFU010000004">
    <property type="protein sequence ID" value="MBD8066719.1"/>
    <property type="molecule type" value="Genomic_DNA"/>
</dbReference>
<evidence type="ECO:0000259" key="8">
    <source>
        <dbReference type="SMART" id="SM00881"/>
    </source>
</evidence>
<dbReference type="SMART" id="SM00881">
    <property type="entry name" value="CoA_binding"/>
    <property type="match status" value="1"/>
</dbReference>